<sequence>MDRNRGERPVDRFGDGGKHSRMATRWSHAPPNQQRFPRGGGHAGGGDGFSGGRYHPYRGQPDYPMGPGEGELVPIGAMGFGPGDLGGHQMPMGGQKLGFAGRASPDYGDGNRYAKLFIGSVPRTVTEDDIRPLFEEHGDVVEVALIRDKRTGYQQGCCFIKYATSEQADRAIRALHNQYTLPGASGAIQVRYADGERDRIATVEDKLFVASLNKRATEKEVEEIFALYGHVEDVYLMKDEMKQSRGCGFVKFANRDMALAAMTALHGTYVMRGCDQPLIVRFADPKRPRSFEQRNFPAFGGPGFGHRSDAVLLNRQPENFDEPGGGHMPNKNWGQLSPQSGAQPSQSTTHGFGGQAAVMGGIAPASAAGSGSFGDGVPPTNGNSANMAPMPSSSQIFHHPIAQGSPAIGQQTFPLQKSIQGPQNLPPSLPSHNAMLSFPHAQTQAQQAPMQQLGQFQLPQSIGLNTFSQGQLAQQVPGLSGQLSASPSLIPQNTAAVTMQNPLGLQQQGLPAVPNQQQLPNSNISQQLLHQPGHQLPTQILLQQQAQTLQSSYQSSQQAIFQIQQQLQMMQQSNISQQQNSQAAKQQSSWSGLPQTPTPASMPATALPSALSATPSLPPSATSVTVASTCNWTEHTSPEGFKYYYNSATRESKWEKPDELTIFEQQQQQQLLLQQQQQLLLQQQKIIAPQLKSPSQTPSQMHIQTQVQPIQHASQSHMQPQMQPQMQLRQQAHMQILQPSLAYQASSAAGHQNVQDLSNPHLHGAGPVIDSTRMQHGIQVTPEWAWKNKPTGQGGSYSRHI</sequence>
<comment type="caution">
    <text evidence="7">The sequence shown here is derived from an EMBL/GenBank/DDBJ whole genome shotgun (WGS) entry which is preliminary data.</text>
</comment>
<feature type="domain" description="WW" evidence="5">
    <location>
        <begin position="632"/>
        <end position="659"/>
    </location>
</feature>
<accession>A0ABR2MIY2</accession>
<dbReference type="EMBL" id="JBBWWR010000008">
    <property type="protein sequence ID" value="KAK8962933.1"/>
    <property type="molecule type" value="Genomic_DNA"/>
</dbReference>
<evidence type="ECO:0000256" key="2">
    <source>
        <dbReference type="ARBA" id="ARBA00022884"/>
    </source>
</evidence>
<keyword evidence="2 3" id="KW-0694">RNA-binding</keyword>
<dbReference type="Proteomes" id="UP001412067">
    <property type="component" value="Unassembled WGS sequence"/>
</dbReference>
<feature type="domain" description="RRM" evidence="6">
    <location>
        <begin position="205"/>
        <end position="285"/>
    </location>
</feature>
<organism evidence="7 8">
    <name type="scientific">Platanthera guangdongensis</name>
    <dbReference type="NCBI Taxonomy" id="2320717"/>
    <lineage>
        <taxon>Eukaryota</taxon>
        <taxon>Viridiplantae</taxon>
        <taxon>Streptophyta</taxon>
        <taxon>Embryophyta</taxon>
        <taxon>Tracheophyta</taxon>
        <taxon>Spermatophyta</taxon>
        <taxon>Magnoliopsida</taxon>
        <taxon>Liliopsida</taxon>
        <taxon>Asparagales</taxon>
        <taxon>Orchidaceae</taxon>
        <taxon>Orchidoideae</taxon>
        <taxon>Orchideae</taxon>
        <taxon>Orchidinae</taxon>
        <taxon>Platanthera</taxon>
    </lineage>
</organism>
<feature type="compositionally biased region" description="Polar residues" evidence="4">
    <location>
        <begin position="332"/>
        <end position="350"/>
    </location>
</feature>
<dbReference type="PANTHER" id="PTHR24012">
    <property type="entry name" value="RNA BINDING PROTEIN"/>
    <property type="match status" value="1"/>
</dbReference>
<dbReference type="InterPro" id="IPR001202">
    <property type="entry name" value="WW_dom"/>
</dbReference>
<feature type="compositionally biased region" description="Low complexity" evidence="4">
    <location>
        <begin position="360"/>
        <end position="370"/>
    </location>
</feature>
<dbReference type="Gene3D" id="2.20.70.10">
    <property type="match status" value="1"/>
</dbReference>
<name>A0ABR2MIY2_9ASPA</name>
<feature type="domain" description="RRM" evidence="6">
    <location>
        <begin position="114"/>
        <end position="195"/>
    </location>
</feature>
<dbReference type="PROSITE" id="PS50102">
    <property type="entry name" value="RRM"/>
    <property type="match status" value="2"/>
</dbReference>
<feature type="compositionally biased region" description="Gly residues" evidence="4">
    <location>
        <begin position="38"/>
        <end position="51"/>
    </location>
</feature>
<evidence type="ECO:0000256" key="3">
    <source>
        <dbReference type="PROSITE-ProRule" id="PRU00176"/>
    </source>
</evidence>
<feature type="compositionally biased region" description="Low complexity" evidence="4">
    <location>
        <begin position="598"/>
        <end position="622"/>
    </location>
</feature>
<evidence type="ECO:0000259" key="5">
    <source>
        <dbReference type="PROSITE" id="PS50020"/>
    </source>
</evidence>
<dbReference type="Pfam" id="PF00076">
    <property type="entry name" value="RRM_1"/>
    <property type="match status" value="2"/>
</dbReference>
<dbReference type="SUPFAM" id="SSF51045">
    <property type="entry name" value="WW domain"/>
    <property type="match status" value="1"/>
</dbReference>
<evidence type="ECO:0000256" key="4">
    <source>
        <dbReference type="SAM" id="MobiDB-lite"/>
    </source>
</evidence>
<dbReference type="SMART" id="SM00456">
    <property type="entry name" value="WW"/>
    <property type="match status" value="1"/>
</dbReference>
<evidence type="ECO:0000313" key="7">
    <source>
        <dbReference type="EMBL" id="KAK8962933.1"/>
    </source>
</evidence>
<dbReference type="PROSITE" id="PS50020">
    <property type="entry name" value="WW_DOMAIN_2"/>
    <property type="match status" value="1"/>
</dbReference>
<dbReference type="InterPro" id="IPR012677">
    <property type="entry name" value="Nucleotide-bd_a/b_plait_sf"/>
</dbReference>
<gene>
    <name evidence="7" type="primary">FCA</name>
    <name evidence="7" type="ORF">KSP40_PGU010219</name>
</gene>
<evidence type="ECO:0000259" key="6">
    <source>
        <dbReference type="PROSITE" id="PS50102"/>
    </source>
</evidence>
<dbReference type="InterPro" id="IPR000504">
    <property type="entry name" value="RRM_dom"/>
</dbReference>
<dbReference type="Gene3D" id="3.30.70.330">
    <property type="match status" value="2"/>
</dbReference>
<dbReference type="InterPro" id="IPR035979">
    <property type="entry name" value="RBD_domain_sf"/>
</dbReference>
<proteinExistence type="predicted"/>
<dbReference type="InterPro" id="IPR036020">
    <property type="entry name" value="WW_dom_sf"/>
</dbReference>
<feature type="region of interest" description="Disordered" evidence="4">
    <location>
        <begin position="316"/>
        <end position="398"/>
    </location>
</feature>
<dbReference type="CDD" id="cd00201">
    <property type="entry name" value="WW"/>
    <property type="match status" value="1"/>
</dbReference>
<keyword evidence="8" id="KW-1185">Reference proteome</keyword>
<feature type="compositionally biased region" description="Polar residues" evidence="4">
    <location>
        <begin position="380"/>
        <end position="396"/>
    </location>
</feature>
<dbReference type="SUPFAM" id="SSF54928">
    <property type="entry name" value="RNA-binding domain, RBD"/>
    <property type="match status" value="2"/>
</dbReference>
<evidence type="ECO:0000256" key="1">
    <source>
        <dbReference type="ARBA" id="ARBA00022737"/>
    </source>
</evidence>
<dbReference type="SMART" id="SM00360">
    <property type="entry name" value="RRM"/>
    <property type="match status" value="2"/>
</dbReference>
<reference evidence="7 8" key="1">
    <citation type="journal article" date="2022" name="Nat. Plants">
        <title>Genomes of leafy and leafless Platanthera orchids illuminate the evolution of mycoheterotrophy.</title>
        <authorList>
            <person name="Li M.H."/>
            <person name="Liu K.W."/>
            <person name="Li Z."/>
            <person name="Lu H.C."/>
            <person name="Ye Q.L."/>
            <person name="Zhang D."/>
            <person name="Wang J.Y."/>
            <person name="Li Y.F."/>
            <person name="Zhong Z.M."/>
            <person name="Liu X."/>
            <person name="Yu X."/>
            <person name="Liu D.K."/>
            <person name="Tu X.D."/>
            <person name="Liu B."/>
            <person name="Hao Y."/>
            <person name="Liao X.Y."/>
            <person name="Jiang Y.T."/>
            <person name="Sun W.H."/>
            <person name="Chen J."/>
            <person name="Chen Y.Q."/>
            <person name="Ai Y."/>
            <person name="Zhai J.W."/>
            <person name="Wu S.S."/>
            <person name="Zhou Z."/>
            <person name="Hsiao Y.Y."/>
            <person name="Wu W.L."/>
            <person name="Chen Y.Y."/>
            <person name="Lin Y.F."/>
            <person name="Hsu J.L."/>
            <person name="Li C.Y."/>
            <person name="Wang Z.W."/>
            <person name="Zhao X."/>
            <person name="Zhong W.Y."/>
            <person name="Ma X.K."/>
            <person name="Ma L."/>
            <person name="Huang J."/>
            <person name="Chen G.Z."/>
            <person name="Huang M.Z."/>
            <person name="Huang L."/>
            <person name="Peng D.H."/>
            <person name="Luo Y.B."/>
            <person name="Zou S.Q."/>
            <person name="Chen S.P."/>
            <person name="Lan S."/>
            <person name="Tsai W.C."/>
            <person name="Van de Peer Y."/>
            <person name="Liu Z.J."/>
        </authorList>
    </citation>
    <scope>NUCLEOTIDE SEQUENCE [LARGE SCALE GENOMIC DNA]</scope>
    <source>
        <strain evidence="7">Lor288</strain>
    </source>
</reference>
<feature type="compositionally biased region" description="Low complexity" evidence="4">
    <location>
        <begin position="574"/>
        <end position="589"/>
    </location>
</feature>
<feature type="compositionally biased region" description="Basic and acidic residues" evidence="4">
    <location>
        <begin position="1"/>
        <end position="18"/>
    </location>
</feature>
<feature type="region of interest" description="Disordered" evidence="4">
    <location>
        <begin position="574"/>
        <end position="622"/>
    </location>
</feature>
<dbReference type="Pfam" id="PF00397">
    <property type="entry name" value="WW"/>
    <property type="match status" value="1"/>
</dbReference>
<keyword evidence="1" id="KW-0677">Repeat</keyword>
<protein>
    <submittedName>
        <fullName evidence="7">Flowering time control protein FCA</fullName>
    </submittedName>
</protein>
<evidence type="ECO:0000313" key="8">
    <source>
        <dbReference type="Proteomes" id="UP001412067"/>
    </source>
</evidence>
<feature type="region of interest" description="Disordered" evidence="4">
    <location>
        <begin position="1"/>
        <end position="53"/>
    </location>
</feature>